<evidence type="ECO:0000313" key="2">
    <source>
        <dbReference type="Proteomes" id="UP001583186"/>
    </source>
</evidence>
<gene>
    <name evidence="1" type="ORF">Sste5346_001494</name>
</gene>
<proteinExistence type="predicted"/>
<protein>
    <submittedName>
        <fullName evidence="1">Uncharacterized protein</fullName>
    </submittedName>
</protein>
<evidence type="ECO:0000313" key="1">
    <source>
        <dbReference type="EMBL" id="KAL1902513.1"/>
    </source>
</evidence>
<comment type="caution">
    <text evidence="1">The sequence shown here is derived from an EMBL/GenBank/DDBJ whole genome shotgun (WGS) entry which is preliminary data.</text>
</comment>
<name>A0ABR3ZP78_9PEZI</name>
<dbReference type="EMBL" id="JAWCUI010000005">
    <property type="protein sequence ID" value="KAL1902513.1"/>
    <property type="molecule type" value="Genomic_DNA"/>
</dbReference>
<organism evidence="1 2">
    <name type="scientific">Sporothrix stenoceras</name>
    <dbReference type="NCBI Taxonomy" id="5173"/>
    <lineage>
        <taxon>Eukaryota</taxon>
        <taxon>Fungi</taxon>
        <taxon>Dikarya</taxon>
        <taxon>Ascomycota</taxon>
        <taxon>Pezizomycotina</taxon>
        <taxon>Sordariomycetes</taxon>
        <taxon>Sordariomycetidae</taxon>
        <taxon>Ophiostomatales</taxon>
        <taxon>Ophiostomataceae</taxon>
        <taxon>Sporothrix</taxon>
    </lineage>
</organism>
<dbReference type="Proteomes" id="UP001583186">
    <property type="component" value="Unassembled WGS sequence"/>
</dbReference>
<reference evidence="1 2" key="1">
    <citation type="journal article" date="2024" name="IMA Fungus">
        <title>IMA Genome - F19 : A genome assembly and annotation guide to empower mycologists, including annotated draft genome sequences of Ceratocystis pirilliformis, Diaporthe australafricana, Fusarium ophioides, Paecilomyces lecythidis, and Sporothrix stenoceras.</title>
        <authorList>
            <person name="Aylward J."/>
            <person name="Wilson A.M."/>
            <person name="Visagie C.M."/>
            <person name="Spraker J."/>
            <person name="Barnes I."/>
            <person name="Buitendag C."/>
            <person name="Ceriani C."/>
            <person name="Del Mar Angel L."/>
            <person name="du Plessis D."/>
            <person name="Fuchs T."/>
            <person name="Gasser K."/>
            <person name="Kramer D."/>
            <person name="Li W."/>
            <person name="Munsamy K."/>
            <person name="Piso A."/>
            <person name="Price J.L."/>
            <person name="Sonnekus B."/>
            <person name="Thomas C."/>
            <person name="van der Nest A."/>
            <person name="van Dijk A."/>
            <person name="van Heerden A."/>
            <person name="van Vuuren N."/>
            <person name="Yilmaz N."/>
            <person name="Duong T.A."/>
            <person name="van der Merwe N.A."/>
            <person name="Wingfield M.J."/>
            <person name="Wingfield B.D."/>
        </authorList>
    </citation>
    <scope>NUCLEOTIDE SEQUENCE [LARGE SCALE GENOMIC DNA]</scope>
    <source>
        <strain evidence="1 2">CMW 5346</strain>
    </source>
</reference>
<accession>A0ABR3ZP78</accession>
<sequence length="62" mass="6699">GKTWVDRKARQRRAAAATNSHFDLYSDNPSKDAFELSGGDVAALVAGGYHDIPESTPLLLKL</sequence>
<feature type="non-terminal residue" evidence="1">
    <location>
        <position position="1"/>
    </location>
</feature>
<keyword evidence="2" id="KW-1185">Reference proteome</keyword>